<dbReference type="InterPro" id="IPR011008">
    <property type="entry name" value="Dimeric_a/b-barrel"/>
</dbReference>
<dbReference type="InterPro" id="IPR019888">
    <property type="entry name" value="Tscrpt_reg_AsnC-like"/>
</dbReference>
<dbReference type="PANTHER" id="PTHR30154">
    <property type="entry name" value="LEUCINE-RESPONSIVE REGULATORY PROTEIN"/>
    <property type="match status" value="1"/>
</dbReference>
<accession>A0A402CGJ7</accession>
<evidence type="ECO:0000313" key="6">
    <source>
        <dbReference type="Proteomes" id="UP000287519"/>
    </source>
</evidence>
<dbReference type="AlphaFoldDB" id="A0A402CGJ7"/>
<feature type="domain" description="HTH asnC-type" evidence="4">
    <location>
        <begin position="65"/>
        <end position="126"/>
    </location>
</feature>
<dbReference type="Pfam" id="PF13404">
    <property type="entry name" value="HTH_AsnC-type"/>
    <property type="match status" value="1"/>
</dbReference>
<keyword evidence="3" id="KW-0804">Transcription</keyword>
<dbReference type="Gene3D" id="1.10.10.10">
    <property type="entry name" value="Winged helix-like DNA-binding domain superfamily/Winged helix DNA-binding domain"/>
    <property type="match status" value="1"/>
</dbReference>
<dbReference type="SUPFAM" id="SSF46785">
    <property type="entry name" value="Winged helix' DNA-binding domain"/>
    <property type="match status" value="1"/>
</dbReference>
<evidence type="ECO:0000313" key="5">
    <source>
        <dbReference type="EMBL" id="GCE42694.1"/>
    </source>
</evidence>
<evidence type="ECO:0000256" key="1">
    <source>
        <dbReference type="ARBA" id="ARBA00023015"/>
    </source>
</evidence>
<dbReference type="SMART" id="SM00344">
    <property type="entry name" value="HTH_ASNC"/>
    <property type="match status" value="1"/>
</dbReference>
<reference evidence="5 6" key="1">
    <citation type="submission" date="2018-11" db="EMBL/GenBank/DDBJ databases">
        <title>Microbial catabolism of amino acid.</title>
        <authorList>
            <person name="Hibi M."/>
            <person name="Ogawa J."/>
        </authorList>
    </citation>
    <scope>NUCLEOTIDE SEQUENCE [LARGE SCALE GENOMIC DNA]</scope>
    <source>
        <strain evidence="5 6">C31-06</strain>
    </source>
</reference>
<dbReference type="GO" id="GO:0005829">
    <property type="term" value="C:cytosol"/>
    <property type="evidence" value="ECO:0007669"/>
    <property type="project" value="TreeGrafter"/>
</dbReference>
<sequence>MRLADGADGVARRYRRILVRVLGLDTSSGRHLHSPSIGVGDISIHPPKGLINALAFHHMDDSLRLDGLDRRIVARLERNARSSFATIGAEVGLSAPAVKRRVDRLVESGVITGFHAVLDPRALGPGVEVFVELYCSGRTSAVEIARIVSRHTEVQEAYTVTGDANALLRVRTTDTAHLERTLENLRSEPAVLQTKSSVVLSRLIPPAD</sequence>
<name>A0A402CGJ7_RHOWR</name>
<dbReference type="EMBL" id="BHYM01000061">
    <property type="protein sequence ID" value="GCE42694.1"/>
    <property type="molecule type" value="Genomic_DNA"/>
</dbReference>
<organism evidence="5 6">
    <name type="scientific">Rhodococcus wratislaviensis</name>
    <name type="common">Tsukamurella wratislaviensis</name>
    <dbReference type="NCBI Taxonomy" id="44752"/>
    <lineage>
        <taxon>Bacteria</taxon>
        <taxon>Bacillati</taxon>
        <taxon>Actinomycetota</taxon>
        <taxon>Actinomycetes</taxon>
        <taxon>Mycobacteriales</taxon>
        <taxon>Nocardiaceae</taxon>
        <taxon>Rhodococcus</taxon>
    </lineage>
</organism>
<gene>
    <name evidence="5" type="ORF">Rhow_006823</name>
</gene>
<protein>
    <submittedName>
        <fullName evidence="5">Transcriptional regulator, AsnC family</fullName>
    </submittedName>
</protein>
<dbReference type="PROSITE" id="PS50956">
    <property type="entry name" value="HTH_ASNC_2"/>
    <property type="match status" value="1"/>
</dbReference>
<keyword evidence="2" id="KW-0238">DNA-binding</keyword>
<dbReference type="PANTHER" id="PTHR30154:SF45">
    <property type="entry name" value="TRANSCRIPTIONAL REGULATORY PROTEIN (PROBABLY ASNC-FAMILY)-RELATED"/>
    <property type="match status" value="1"/>
</dbReference>
<dbReference type="Gene3D" id="3.30.70.920">
    <property type="match status" value="1"/>
</dbReference>
<dbReference type="PRINTS" id="PR00033">
    <property type="entry name" value="HTHASNC"/>
</dbReference>
<dbReference type="GO" id="GO:0043200">
    <property type="term" value="P:response to amino acid"/>
    <property type="evidence" value="ECO:0007669"/>
    <property type="project" value="TreeGrafter"/>
</dbReference>
<keyword evidence="6" id="KW-1185">Reference proteome</keyword>
<evidence type="ECO:0000259" key="4">
    <source>
        <dbReference type="PROSITE" id="PS50956"/>
    </source>
</evidence>
<dbReference type="InterPro" id="IPR036388">
    <property type="entry name" value="WH-like_DNA-bd_sf"/>
</dbReference>
<keyword evidence="1" id="KW-0805">Transcription regulation</keyword>
<comment type="caution">
    <text evidence="5">The sequence shown here is derived from an EMBL/GenBank/DDBJ whole genome shotgun (WGS) entry which is preliminary data.</text>
</comment>
<evidence type="ECO:0000256" key="2">
    <source>
        <dbReference type="ARBA" id="ARBA00023125"/>
    </source>
</evidence>
<evidence type="ECO:0000256" key="3">
    <source>
        <dbReference type="ARBA" id="ARBA00023163"/>
    </source>
</evidence>
<proteinExistence type="predicted"/>
<dbReference type="Proteomes" id="UP000287519">
    <property type="component" value="Unassembled WGS sequence"/>
</dbReference>
<dbReference type="InterPro" id="IPR019887">
    <property type="entry name" value="Tscrpt_reg_AsnC/Lrp_C"/>
</dbReference>
<dbReference type="SUPFAM" id="SSF54909">
    <property type="entry name" value="Dimeric alpha+beta barrel"/>
    <property type="match status" value="1"/>
</dbReference>
<dbReference type="Pfam" id="PF01037">
    <property type="entry name" value="AsnC_trans_reg"/>
    <property type="match status" value="1"/>
</dbReference>
<dbReference type="InterPro" id="IPR000485">
    <property type="entry name" value="AsnC-type_HTH_dom"/>
</dbReference>
<dbReference type="GO" id="GO:0043565">
    <property type="term" value="F:sequence-specific DNA binding"/>
    <property type="evidence" value="ECO:0007669"/>
    <property type="project" value="InterPro"/>
</dbReference>
<dbReference type="InterPro" id="IPR036390">
    <property type="entry name" value="WH_DNA-bd_sf"/>
</dbReference>